<dbReference type="PANTHER" id="PTHR12358">
    <property type="entry name" value="SPHINGOSINE KINASE"/>
    <property type="match status" value="1"/>
</dbReference>
<dbReference type="InterPro" id="IPR016064">
    <property type="entry name" value="NAD/diacylglycerol_kinase_sf"/>
</dbReference>
<dbReference type="InterPro" id="IPR001206">
    <property type="entry name" value="Diacylglycerol_kinase_cat_dom"/>
</dbReference>
<dbReference type="SUPFAM" id="SSF111331">
    <property type="entry name" value="NAD kinase/diacylglycerol kinase-like"/>
    <property type="match status" value="1"/>
</dbReference>
<evidence type="ECO:0000256" key="1">
    <source>
        <dbReference type="ARBA" id="ARBA00022679"/>
    </source>
</evidence>
<proteinExistence type="predicted"/>
<dbReference type="Pfam" id="PF19279">
    <property type="entry name" value="YegS_C"/>
    <property type="match status" value="1"/>
</dbReference>
<evidence type="ECO:0000256" key="2">
    <source>
        <dbReference type="ARBA" id="ARBA00022741"/>
    </source>
</evidence>
<gene>
    <name evidence="6" type="ORF">CRI93_01690</name>
</gene>
<dbReference type="GO" id="GO:0005524">
    <property type="term" value="F:ATP binding"/>
    <property type="evidence" value="ECO:0007669"/>
    <property type="project" value="UniProtKB-KW"/>
</dbReference>
<name>A0A2H3P976_9BACT</name>
<dbReference type="Gene3D" id="2.60.200.40">
    <property type="match status" value="1"/>
</dbReference>
<dbReference type="PROSITE" id="PS50146">
    <property type="entry name" value="DAGK"/>
    <property type="match status" value="1"/>
</dbReference>
<evidence type="ECO:0000313" key="6">
    <source>
        <dbReference type="EMBL" id="PEN09465.1"/>
    </source>
</evidence>
<evidence type="ECO:0000313" key="7">
    <source>
        <dbReference type="Proteomes" id="UP000221024"/>
    </source>
</evidence>
<evidence type="ECO:0000259" key="5">
    <source>
        <dbReference type="PROSITE" id="PS50146"/>
    </source>
</evidence>
<comment type="caution">
    <text evidence="6">The sequence shown here is derived from an EMBL/GenBank/DDBJ whole genome shotgun (WGS) entry which is preliminary data.</text>
</comment>
<reference evidence="6 7" key="1">
    <citation type="submission" date="2017-10" db="EMBL/GenBank/DDBJ databases">
        <title>Draft genome of Longimonas halophila.</title>
        <authorList>
            <person name="Goh K.M."/>
            <person name="Shamsir M.S."/>
            <person name="Lim S.W."/>
        </authorList>
    </citation>
    <scope>NUCLEOTIDE SEQUENCE [LARGE SCALE GENOMIC DNA]</scope>
    <source>
        <strain evidence="6 7">KCTC 42399</strain>
    </source>
</reference>
<dbReference type="Proteomes" id="UP000221024">
    <property type="component" value="Unassembled WGS sequence"/>
</dbReference>
<keyword evidence="7" id="KW-1185">Reference proteome</keyword>
<evidence type="ECO:0000256" key="3">
    <source>
        <dbReference type="ARBA" id="ARBA00022777"/>
    </source>
</evidence>
<dbReference type="SMART" id="SM00046">
    <property type="entry name" value="DAGKc"/>
    <property type="match status" value="1"/>
</dbReference>
<protein>
    <recommendedName>
        <fullName evidence="5">DAGKc domain-containing protein</fullName>
    </recommendedName>
</protein>
<keyword evidence="3" id="KW-0418">Kinase</keyword>
<dbReference type="InterPro" id="IPR050187">
    <property type="entry name" value="Lipid_Phosphate_FormReg"/>
</dbReference>
<keyword evidence="1" id="KW-0808">Transferase</keyword>
<dbReference type="InterPro" id="IPR045540">
    <property type="entry name" value="YegS/DAGK_C"/>
</dbReference>
<accession>A0A2H3P976</accession>
<dbReference type="OrthoDB" id="9786026at2"/>
<dbReference type="PANTHER" id="PTHR12358:SF54">
    <property type="entry name" value="SPHINGOSINE KINASE RELATED PROTEIN"/>
    <property type="match status" value="1"/>
</dbReference>
<dbReference type="Gene3D" id="3.40.50.10330">
    <property type="entry name" value="Probable inorganic polyphosphate/atp-NAD kinase, domain 1"/>
    <property type="match status" value="1"/>
</dbReference>
<evidence type="ECO:0000256" key="4">
    <source>
        <dbReference type="ARBA" id="ARBA00022840"/>
    </source>
</evidence>
<dbReference type="AlphaFoldDB" id="A0A2H3P976"/>
<dbReference type="GO" id="GO:0016301">
    <property type="term" value="F:kinase activity"/>
    <property type="evidence" value="ECO:0007669"/>
    <property type="project" value="UniProtKB-KW"/>
</dbReference>
<keyword evidence="4" id="KW-0067">ATP-binding</keyword>
<dbReference type="InterPro" id="IPR017438">
    <property type="entry name" value="ATP-NAD_kinase_N"/>
</dbReference>
<dbReference type="Pfam" id="PF00781">
    <property type="entry name" value="DAGK_cat"/>
    <property type="match status" value="1"/>
</dbReference>
<dbReference type="EMBL" id="PDEP01000001">
    <property type="protein sequence ID" value="PEN09465.1"/>
    <property type="molecule type" value="Genomic_DNA"/>
</dbReference>
<feature type="domain" description="DAGKc" evidence="5">
    <location>
        <begin position="16"/>
        <end position="148"/>
    </location>
</feature>
<keyword evidence="2" id="KW-0547">Nucleotide-binding</keyword>
<sequence length="321" mass="33137">MRPHGCVSVPRPLPLMPAAPPLILANANAGGGTALADLRAATEALADRALLRITHSPHEAKAALRTHWADGTRRFVAAGGDGTLHLLVNTLHNMGVLPQVDAVGLAPVGTGNDLARSLALPESLPEALRLACTAPPCPMDVLAIQNRGVTERLALNVCVGGFGGYIDKALSRGPKSLLGPLAYVMGAAQVLPKLRRYDLTLTLDGTTVSRPDVLNVVVANAATAAGGMEVAPGADPFDGQLNVVTVRAGSPSQITSVVQQVLTGCYTNHPLVTAYTAQSIQVETDPPLVCNADGELLSYAPDTFVVKPGLVPMVALPSTTT</sequence>
<organism evidence="6 7">
    <name type="scientific">Longimonas halophila</name>
    <dbReference type="NCBI Taxonomy" id="1469170"/>
    <lineage>
        <taxon>Bacteria</taxon>
        <taxon>Pseudomonadati</taxon>
        <taxon>Rhodothermota</taxon>
        <taxon>Rhodothermia</taxon>
        <taxon>Rhodothermales</taxon>
        <taxon>Salisaetaceae</taxon>
        <taxon>Longimonas</taxon>
    </lineage>
</organism>